<evidence type="ECO:0000256" key="9">
    <source>
        <dbReference type="SAM" id="SignalP"/>
    </source>
</evidence>
<keyword evidence="5" id="KW-0378">Hydrolase</keyword>
<keyword evidence="7" id="KW-0326">Glycosidase</keyword>
<dbReference type="InterPro" id="IPR015883">
    <property type="entry name" value="Glyco_hydro_20_cat"/>
</dbReference>
<dbReference type="GO" id="GO:0005975">
    <property type="term" value="P:carbohydrate metabolic process"/>
    <property type="evidence" value="ECO:0007669"/>
    <property type="project" value="InterPro"/>
</dbReference>
<dbReference type="EMBL" id="VUJU01001085">
    <property type="protein sequence ID" value="KAF0766887.1"/>
    <property type="molecule type" value="Genomic_DNA"/>
</dbReference>
<dbReference type="PRINTS" id="PR00738">
    <property type="entry name" value="GLHYDRLASE20"/>
</dbReference>
<sequence>MIVIQNMGSWTCITCALLIFHFLAINEATAAENSLPFISKIYKCVNDKCIINGFQNETKENNEINESVDVCRLTCGQYGSLWPRPTVMTTIKNPVVKFGLDNVVFNPSSVADELGRQYMAEASEVFMSSLRAICKPRCVPNDNNLTVFITTTTPFTNIKWSTNESYELNISTDSDQITAKITARTVYGARNGLETLRQLITAYGRPKFNGKTLVMAGDVQIVDEPMYAHRGFMLDTSRNYFPLSAIKRTIDAMGHSKLNVFHWHATDSHSFPLDLPSAPQMARYGAYSPEKTYSYVEIKDLLRYALVRGVRIIMEIDSPAHAGYGWQWGKDAGLENMVICLGNRPWEDYCVQPPCGQLNPLNNHTYTWLGKIYKDLISVFPKGEAFHMGGDEVAVRCWNTTDEIVEWMQSNNRSLSESAYLDLWSEFHNRALTVYDDKVGDSNSDIIVWSSGLTDPEIIEKHLDKKRYTVEVWQGDRVSVDLANLGYKVIVAVEDIYYLDHGLRPPTTYHSWKVIYNNKLPMANNSNLILGAETCMFSEFADDFSLDIKVWPRAAALAERLWADPSTNALAAEYRLLQHRERLISLGIKPDRITPEWCNDREGECIISY</sequence>
<dbReference type="SUPFAM" id="SSF55545">
    <property type="entry name" value="beta-N-acetylhexosaminidase-like domain"/>
    <property type="match status" value="1"/>
</dbReference>
<dbReference type="InterPro" id="IPR029018">
    <property type="entry name" value="Hex-like_dom2"/>
</dbReference>
<dbReference type="AlphaFoldDB" id="A0A6G0Z8K5"/>
<gene>
    <name evidence="12" type="ORF">FWK35_00003480</name>
</gene>
<protein>
    <recommendedName>
        <fullName evidence="3">beta-N-acetylhexosaminidase</fullName>
        <ecNumber evidence="3">3.2.1.52</ecNumber>
    </recommendedName>
</protein>
<evidence type="ECO:0000256" key="3">
    <source>
        <dbReference type="ARBA" id="ARBA00012663"/>
    </source>
</evidence>
<evidence type="ECO:0000313" key="13">
    <source>
        <dbReference type="Proteomes" id="UP000478052"/>
    </source>
</evidence>
<dbReference type="Gene3D" id="3.20.20.80">
    <property type="entry name" value="Glycosidases"/>
    <property type="match status" value="1"/>
</dbReference>
<dbReference type="OrthoDB" id="428480at2759"/>
<dbReference type="GO" id="GO:0016231">
    <property type="term" value="F:beta-N-acetylglucosaminidase activity"/>
    <property type="evidence" value="ECO:0007669"/>
    <property type="project" value="TreeGrafter"/>
</dbReference>
<dbReference type="Pfam" id="PF14845">
    <property type="entry name" value="Glycohydro_20b2"/>
    <property type="match status" value="1"/>
</dbReference>
<evidence type="ECO:0000259" key="11">
    <source>
        <dbReference type="Pfam" id="PF14845"/>
    </source>
</evidence>
<evidence type="ECO:0000256" key="8">
    <source>
        <dbReference type="PIRSR" id="PIRSR625705-1"/>
    </source>
</evidence>
<dbReference type="InterPro" id="IPR029019">
    <property type="entry name" value="HEX_eukaryotic_N"/>
</dbReference>
<evidence type="ECO:0000256" key="5">
    <source>
        <dbReference type="ARBA" id="ARBA00022801"/>
    </source>
</evidence>
<evidence type="ECO:0000256" key="7">
    <source>
        <dbReference type="ARBA" id="ARBA00023295"/>
    </source>
</evidence>
<evidence type="ECO:0000256" key="6">
    <source>
        <dbReference type="ARBA" id="ARBA00023180"/>
    </source>
</evidence>
<accession>A0A6G0Z8K5</accession>
<dbReference type="FunFam" id="3.20.20.80:FF:000063">
    <property type="entry name" value="Beta-hexosaminidase"/>
    <property type="match status" value="1"/>
</dbReference>
<evidence type="ECO:0000256" key="2">
    <source>
        <dbReference type="ARBA" id="ARBA00006285"/>
    </source>
</evidence>
<evidence type="ECO:0000256" key="1">
    <source>
        <dbReference type="ARBA" id="ARBA00001231"/>
    </source>
</evidence>
<keyword evidence="13" id="KW-1185">Reference proteome</keyword>
<keyword evidence="6" id="KW-0325">Glycoprotein</keyword>
<dbReference type="GO" id="GO:0005886">
    <property type="term" value="C:plasma membrane"/>
    <property type="evidence" value="ECO:0007669"/>
    <property type="project" value="TreeGrafter"/>
</dbReference>
<dbReference type="PANTHER" id="PTHR22600">
    <property type="entry name" value="BETA-HEXOSAMINIDASE"/>
    <property type="match status" value="1"/>
</dbReference>
<comment type="catalytic activity">
    <reaction evidence="1">
        <text>Hydrolysis of terminal non-reducing N-acetyl-D-hexosamine residues in N-acetyl-beta-D-hexosaminides.</text>
        <dbReference type="EC" id="3.2.1.52"/>
    </reaction>
</comment>
<dbReference type="Proteomes" id="UP000478052">
    <property type="component" value="Unassembled WGS sequence"/>
</dbReference>
<comment type="similarity">
    <text evidence="2">Belongs to the glycosyl hydrolase 20 family.</text>
</comment>
<keyword evidence="4 9" id="KW-0732">Signal</keyword>
<dbReference type="PANTHER" id="PTHR22600:SF42">
    <property type="entry name" value="BETA-N-ACETYLHEXOSAMINIDASE"/>
    <property type="match status" value="1"/>
</dbReference>
<organism evidence="12 13">
    <name type="scientific">Aphis craccivora</name>
    <name type="common">Cowpea aphid</name>
    <dbReference type="NCBI Taxonomy" id="307492"/>
    <lineage>
        <taxon>Eukaryota</taxon>
        <taxon>Metazoa</taxon>
        <taxon>Ecdysozoa</taxon>
        <taxon>Arthropoda</taxon>
        <taxon>Hexapoda</taxon>
        <taxon>Insecta</taxon>
        <taxon>Pterygota</taxon>
        <taxon>Neoptera</taxon>
        <taxon>Paraneoptera</taxon>
        <taxon>Hemiptera</taxon>
        <taxon>Sternorrhyncha</taxon>
        <taxon>Aphidomorpha</taxon>
        <taxon>Aphidoidea</taxon>
        <taxon>Aphididae</taxon>
        <taxon>Aphidini</taxon>
        <taxon>Aphis</taxon>
        <taxon>Aphis</taxon>
    </lineage>
</organism>
<proteinExistence type="inferred from homology"/>
<dbReference type="InterPro" id="IPR025705">
    <property type="entry name" value="Beta_hexosaminidase_sua/sub"/>
</dbReference>
<feature type="signal peptide" evidence="9">
    <location>
        <begin position="1"/>
        <end position="30"/>
    </location>
</feature>
<name>A0A6G0Z8K5_APHCR</name>
<feature type="domain" description="Glycoside hydrolase family 20 catalytic" evidence="10">
    <location>
        <begin position="227"/>
        <end position="563"/>
    </location>
</feature>
<evidence type="ECO:0000259" key="10">
    <source>
        <dbReference type="Pfam" id="PF00728"/>
    </source>
</evidence>
<dbReference type="Gene3D" id="3.30.379.10">
    <property type="entry name" value="Chitobiase/beta-hexosaminidase domain 2-like"/>
    <property type="match status" value="1"/>
</dbReference>
<evidence type="ECO:0000313" key="12">
    <source>
        <dbReference type="EMBL" id="KAF0766887.1"/>
    </source>
</evidence>
<feature type="active site" description="Proton donor" evidence="8">
    <location>
        <position position="392"/>
    </location>
</feature>
<evidence type="ECO:0000256" key="4">
    <source>
        <dbReference type="ARBA" id="ARBA00022729"/>
    </source>
</evidence>
<feature type="chain" id="PRO_5026029562" description="beta-N-acetylhexosaminidase" evidence="9">
    <location>
        <begin position="31"/>
        <end position="609"/>
    </location>
</feature>
<dbReference type="Pfam" id="PF00728">
    <property type="entry name" value="Glyco_hydro_20"/>
    <property type="match status" value="1"/>
</dbReference>
<feature type="domain" description="Beta-hexosaminidase eukaryotic type N-terminal" evidence="11">
    <location>
        <begin position="82"/>
        <end position="199"/>
    </location>
</feature>
<dbReference type="GO" id="GO:0030203">
    <property type="term" value="P:glycosaminoglycan metabolic process"/>
    <property type="evidence" value="ECO:0007669"/>
    <property type="project" value="TreeGrafter"/>
</dbReference>
<dbReference type="SUPFAM" id="SSF51445">
    <property type="entry name" value="(Trans)glycosidases"/>
    <property type="match status" value="1"/>
</dbReference>
<comment type="caution">
    <text evidence="12">The sequence shown here is derived from an EMBL/GenBank/DDBJ whole genome shotgun (WGS) entry which is preliminary data.</text>
</comment>
<dbReference type="InterPro" id="IPR017853">
    <property type="entry name" value="GH"/>
</dbReference>
<dbReference type="EC" id="3.2.1.52" evidence="3"/>
<dbReference type="CDD" id="cd06562">
    <property type="entry name" value="GH20_HexA_HexB-like"/>
    <property type="match status" value="1"/>
</dbReference>
<reference evidence="12 13" key="1">
    <citation type="submission" date="2019-08" db="EMBL/GenBank/DDBJ databases">
        <title>Whole genome of Aphis craccivora.</title>
        <authorList>
            <person name="Voronova N.V."/>
            <person name="Shulinski R.S."/>
            <person name="Bandarenka Y.V."/>
            <person name="Zhorov D.G."/>
            <person name="Warner D."/>
        </authorList>
    </citation>
    <scope>NUCLEOTIDE SEQUENCE [LARGE SCALE GENOMIC DNA]</scope>
    <source>
        <strain evidence="12">180601</strain>
        <tissue evidence="12">Whole Body</tissue>
    </source>
</reference>